<evidence type="ECO:0008006" key="3">
    <source>
        <dbReference type="Google" id="ProtNLM"/>
    </source>
</evidence>
<dbReference type="PANTHER" id="PTHR33710:SF86">
    <property type="entry name" value="VIRAL MOVEMENT PROTEIN"/>
    <property type="match status" value="1"/>
</dbReference>
<keyword evidence="2" id="KW-1185">Reference proteome</keyword>
<dbReference type="SUPFAM" id="SSF56219">
    <property type="entry name" value="DNase I-like"/>
    <property type="match status" value="1"/>
</dbReference>
<comment type="caution">
    <text evidence="1">The sequence shown here is derived from an EMBL/GenBank/DDBJ whole genome shotgun (WGS) entry which is preliminary data.</text>
</comment>
<gene>
    <name evidence="1" type="ORF">LIER_02859</name>
</gene>
<sequence>METKLHGNEWDNMKNKLKMPQALLVDATARRGGLALLWNRDLEVEVLSFSSHHIEATIKEDGADPWRMVGFYGHHEVAKRKLSWSLLRFISNSSVLPTIFIGDFDEVFFHYEHVSQAHPRPNWQMNNFRQMAKDYGIIDVGFSGFPFTWCNNFTSPYSTRARLDRGLASKDWMHEFPNAQLIHLSSNTSDHLPLLLNKGTRRNGIKMANDEYWRQRSRVEWHVKADRNTAYFHALSVQKGRMSVITFLQDEYGTPYTNTEEIHKLAIDFYQDLFTSKSPPGSLNLYNLNTKRLFTIQRNNLDKEFLSSEVNSSIFSIKGKKHPDLMVCQIKDPVRMINFRPIALCNTMAKVIAKCLAIRLKNVLPTIISEYFCL</sequence>
<evidence type="ECO:0000313" key="1">
    <source>
        <dbReference type="EMBL" id="GAA0141803.1"/>
    </source>
</evidence>
<dbReference type="Gene3D" id="3.60.10.10">
    <property type="entry name" value="Endonuclease/exonuclease/phosphatase"/>
    <property type="match status" value="1"/>
</dbReference>
<proteinExistence type="predicted"/>
<protein>
    <recommendedName>
        <fullName evidence="3">Nucleotide-diphospho-sugar transferase domain-containing protein</fullName>
    </recommendedName>
</protein>
<dbReference type="AlphaFoldDB" id="A0AAV3NS68"/>
<dbReference type="EMBL" id="BAABME010000327">
    <property type="protein sequence ID" value="GAA0141803.1"/>
    <property type="molecule type" value="Genomic_DNA"/>
</dbReference>
<dbReference type="InterPro" id="IPR036691">
    <property type="entry name" value="Endo/exonu/phosph_ase_sf"/>
</dbReference>
<evidence type="ECO:0000313" key="2">
    <source>
        <dbReference type="Proteomes" id="UP001454036"/>
    </source>
</evidence>
<reference evidence="1 2" key="1">
    <citation type="submission" date="2024-01" db="EMBL/GenBank/DDBJ databases">
        <title>The complete chloroplast genome sequence of Lithospermum erythrorhizon: insights into the phylogenetic relationship among Boraginaceae species and the maternal lineages of purple gromwells.</title>
        <authorList>
            <person name="Okada T."/>
            <person name="Watanabe K."/>
        </authorList>
    </citation>
    <scope>NUCLEOTIDE SEQUENCE [LARGE SCALE GENOMIC DNA]</scope>
</reference>
<dbReference type="Proteomes" id="UP001454036">
    <property type="component" value="Unassembled WGS sequence"/>
</dbReference>
<organism evidence="1 2">
    <name type="scientific">Lithospermum erythrorhizon</name>
    <name type="common">Purple gromwell</name>
    <name type="synonym">Lithospermum officinale var. erythrorhizon</name>
    <dbReference type="NCBI Taxonomy" id="34254"/>
    <lineage>
        <taxon>Eukaryota</taxon>
        <taxon>Viridiplantae</taxon>
        <taxon>Streptophyta</taxon>
        <taxon>Embryophyta</taxon>
        <taxon>Tracheophyta</taxon>
        <taxon>Spermatophyta</taxon>
        <taxon>Magnoliopsida</taxon>
        <taxon>eudicotyledons</taxon>
        <taxon>Gunneridae</taxon>
        <taxon>Pentapetalae</taxon>
        <taxon>asterids</taxon>
        <taxon>lamiids</taxon>
        <taxon>Boraginales</taxon>
        <taxon>Boraginaceae</taxon>
        <taxon>Boraginoideae</taxon>
        <taxon>Lithospermeae</taxon>
        <taxon>Lithospermum</taxon>
    </lineage>
</organism>
<accession>A0AAV3NS68</accession>
<name>A0AAV3NS68_LITER</name>
<dbReference type="PANTHER" id="PTHR33710">
    <property type="entry name" value="BNAC02G09200D PROTEIN"/>
    <property type="match status" value="1"/>
</dbReference>